<dbReference type="KEGG" id="mae:Maeo_1064"/>
<dbReference type="eggNOG" id="arCOG07534">
    <property type="taxonomic scope" value="Archaea"/>
</dbReference>
<evidence type="ECO:0000313" key="2">
    <source>
        <dbReference type="EMBL" id="ABR56642.1"/>
    </source>
</evidence>
<accession>A6UVX0</accession>
<dbReference type="Proteomes" id="UP000001106">
    <property type="component" value="Chromosome"/>
</dbReference>
<keyword evidence="3" id="KW-1185">Reference proteome</keyword>
<dbReference type="HOGENOM" id="CLU_228138_0_0_2"/>
<dbReference type="SMART" id="SM00710">
    <property type="entry name" value="PbH1"/>
    <property type="match status" value="7"/>
</dbReference>
<organism evidence="2 3">
    <name type="scientific">Methanococcus aeolicus (strain ATCC BAA-1280 / DSM 17508 / OCM 812 / Nankai-3)</name>
    <dbReference type="NCBI Taxonomy" id="419665"/>
    <lineage>
        <taxon>Archaea</taxon>
        <taxon>Methanobacteriati</taxon>
        <taxon>Methanobacteriota</taxon>
        <taxon>Methanomada group</taxon>
        <taxon>Methanococci</taxon>
        <taxon>Methanococcales</taxon>
        <taxon>Methanococcaceae</taxon>
        <taxon>Methanococcus</taxon>
    </lineage>
</organism>
<dbReference type="STRING" id="419665.Maeo_1064"/>
<dbReference type="Gene3D" id="2.60.40.10">
    <property type="entry name" value="Immunoglobulins"/>
    <property type="match status" value="1"/>
</dbReference>
<dbReference type="InterPro" id="IPR006626">
    <property type="entry name" value="PbH1"/>
</dbReference>
<proteinExistence type="predicted"/>
<name>A6UVX0_META3</name>
<sequence length="2064" mass="229516">MKFIKIITMFLVIVLLLSNFAMANLPTLNESALNNSNISIYENLSNISQFNKTYNITPDITDSANLSNMADNLSNTTENLENESNEDTHYLNVLVEGYKVIVKTNGIPYGFANGTTLNFINTSNGTYIVSPVILNIPIEIYAKFDNETSNKTIFLNYTKKYEIKNKTVIIKDIYFPSEKIIIKTNFKPNNAYIITPNNKIINLKIHKEGKNYSLSTKLNKDIILGNYTVVIDKFKKSFVVDYYKINADFNNSCIFGNVSYYVKKPKYVKFIVYPSKKKINISLTNGNFNISLIHLSNMLNISKIEKIEILYGNAKQKMHIPINVKNKKKIKKLVSYDPISKEIVINLEGSNKEIEKTIEKYRKEKKYSILKIEQINNNYEVIEIRIKADKKILNEYNFPMGILNTTANEKKIDNTKIRVEVNNKLDDVWYKFSCKIPKGYGVKKIVRDDGIAIFNNISINRTTGEVIGNIRWYIENNTLYFYDDPVYGYDISLTPPKPNNSIAVELSYDGQSDGGCGQISAIIFPYNEGDNSSTIASYDHAGRTGDNNYANNIDADAGSKIAIRYTVNTRTRQYGNGGDNFETASRYLSEINRTDIALNTVPNGILESLILTDMYAPWNNKNLNITQKVIIRGNNKWFATIYYVKNPTTKNYNDLRFFQGMDWNFDGSYQNDNAYYNGSDDIVYGYDSNAPVDNIQYGGFKSNIPSYAHDVNYYGYMWNDISNNNLNNASSYIGDAGTALSWSKNSLASGDIWVIPIIWGLGYNYSDMINDINIGLNELYDAGVKSIDYPNNGDSFNPNIQKIIYVNSTIALYGLVDAYNLNVSINMSQINGTYSYSNFTLINLSVPHNEEKKISFPINISNIPYGKYNISIKTNLPNDQNSSNDEKSIVVYISSFSITPSYQEKIGNDGDEIYYNITVNNNGGGDKFDINITNSTKGWVTKIYNNSFLIAEDSSGDGNWNYIASGYDSNSNNLPDVYIPNGKLNLTVLKEIPLTTPLGEVDLTKLKFIQISNPLIYDDVSFQTSTPYPPSVKKTFYLHGNSLKTLNTSVPLKSNNYTIIDGNSLSSWYQYPVFADDFVITSKIPILLYVDDPSGTNSHDVVVSIIATDGSSSFTLGSDKETILLNNNINPYIFNISLSSITTIPKDYYLVLRVENQNSQSPINVYHDSAHISNITLNTTTYVKVNNIFTDKTVYYSGDNASIFANITDPIGSYDISGANITVFYPNGTMYLKDSMDLQEVDGIYPSFWKLYNYSFNLPVSGTYNISITGIESNGVIYNSNYSVKVIPKIIKGTIYEDLGVLGEYDKNDSPISNVNVSLVKDTNANGILDINDSFIENTTTNSSGGFNFTVNGDGIYFIVVNSKTVNTTRGLNSGYTINNIWAEETYQTNDSNYSQVIPFFGGRNATKSDDWGNRVYEHYVKINTSKYNSSKNNILFGFSFDVVVNTKDTDDDSSSNRYAQGTLRQFIENANAINGANHMYFIPMVNPNENDGSGKWWSVALNKKLPIIMDNITTIDGTAYFPNMTVRDSNPGQIGTGGTVGVGPDGVPNTGDEPTLPRFDKLELEVNGSGSSYTFKIGNGTINPSNVTIRKIAMINSGDGIEVQGGCNNFLIEKNIIGVRANGSYPPINNNITKEGIVIYDNTLPNIGGIIQRNYIGYCGRYDIGLGKSTTTGNEPLKTLVRWNEVFDAGRDSNYKYPDAIAVYADNITVEENLIHDTYMGSGTNPRSAGKGVEIRYGSENADIIENTIFNTASAGILFDDDSNNGVVKYNIIHDCGKNYTTAGVVVSRYSGSPINITISKNSMYNNSGLGIDLDNINKTAGDGITANDGFIYSSQANYGVDYPIITYAKLNSTKLYIEGHVGNDSGSSAFANTSIEIYLVKNSSGGDNLIGNNISSNGSVLDNHYGEGWIYQGSLTADNNGNFNGTINISGRGVEKGCLITATTTLKGKGTSEFGPDYLLIKRINISAGLSAILEDNHINISITVKSYNDVSNVYVYWVKPNNSNVTNVSGYFNKFNNTNNVYRFKFNDISGGEIKKINIILNISENCRVSDAYNLGIDPPN</sequence>
<gene>
    <name evidence="2" type="ordered locus">Maeo_1064</name>
</gene>
<evidence type="ECO:0000313" key="3">
    <source>
        <dbReference type="Proteomes" id="UP000001106"/>
    </source>
</evidence>
<feature type="region of interest" description="Disordered" evidence="1">
    <location>
        <begin position="1538"/>
        <end position="1557"/>
    </location>
</feature>
<dbReference type="RefSeq" id="WP_011973774.1">
    <property type="nucleotide sequence ID" value="NC_009635.1"/>
</dbReference>
<evidence type="ECO:0000256" key="1">
    <source>
        <dbReference type="SAM" id="MobiDB-lite"/>
    </source>
</evidence>
<dbReference type="GeneID" id="5327133"/>
<reference evidence="2" key="1">
    <citation type="submission" date="2007-06" db="EMBL/GenBank/DDBJ databases">
        <title>Complete sequence of Methanococcus aeolicus Nankai-3.</title>
        <authorList>
            <consortium name="US DOE Joint Genome Institute"/>
            <person name="Copeland A."/>
            <person name="Lucas S."/>
            <person name="Lapidus A."/>
            <person name="Barry K."/>
            <person name="Glavina del Rio T."/>
            <person name="Dalin E."/>
            <person name="Tice H."/>
            <person name="Pitluck S."/>
            <person name="Chain P."/>
            <person name="Malfatti S."/>
            <person name="Shin M."/>
            <person name="Vergez L."/>
            <person name="Schmutz J."/>
            <person name="Larimer F."/>
            <person name="Land M."/>
            <person name="Hauser L."/>
            <person name="Kyrpides N."/>
            <person name="Lykidis A."/>
            <person name="Sieprawska-Lupa M."/>
            <person name="Whitman W.B."/>
            <person name="Richardson P."/>
        </authorList>
    </citation>
    <scope>NUCLEOTIDE SEQUENCE [LARGE SCALE GENOMIC DNA]</scope>
    <source>
        <strain evidence="2">Nankai-3</strain>
    </source>
</reference>
<dbReference type="EMBL" id="CP000743">
    <property type="protein sequence ID" value="ABR56642.1"/>
    <property type="molecule type" value="Genomic_DNA"/>
</dbReference>
<dbReference type="OrthoDB" id="65980at2157"/>
<dbReference type="InterPro" id="IPR013783">
    <property type="entry name" value="Ig-like_fold"/>
</dbReference>
<protein>
    <submittedName>
        <fullName evidence="2">Parallel beta-helix repeat</fullName>
    </submittedName>
</protein>